<proteinExistence type="predicted"/>
<dbReference type="InterPro" id="IPR033237">
    <property type="entry name" value="BRINP"/>
</dbReference>
<protein>
    <recommendedName>
        <fullName evidence="1">MACPF domain-containing protein</fullName>
    </recommendedName>
</protein>
<dbReference type="GO" id="GO:0071300">
    <property type="term" value="P:cellular response to retinoic acid"/>
    <property type="evidence" value="ECO:0007669"/>
    <property type="project" value="TreeGrafter"/>
</dbReference>
<evidence type="ECO:0000313" key="2">
    <source>
        <dbReference type="EMBL" id="CAL1593050.1"/>
    </source>
</evidence>
<dbReference type="GO" id="GO:0007399">
    <property type="term" value="P:nervous system development"/>
    <property type="evidence" value="ECO:0007669"/>
    <property type="project" value="TreeGrafter"/>
</dbReference>
<keyword evidence="3" id="KW-1185">Reference proteome</keyword>
<gene>
    <name evidence="2" type="ORF">KC01_LOCUS22205</name>
</gene>
<organism evidence="2 3">
    <name type="scientific">Knipowitschia caucasica</name>
    <name type="common">Caucasian dwarf goby</name>
    <name type="synonym">Pomatoschistus caucasicus</name>
    <dbReference type="NCBI Taxonomy" id="637954"/>
    <lineage>
        <taxon>Eukaryota</taxon>
        <taxon>Metazoa</taxon>
        <taxon>Chordata</taxon>
        <taxon>Craniata</taxon>
        <taxon>Vertebrata</taxon>
        <taxon>Euteleostomi</taxon>
        <taxon>Actinopterygii</taxon>
        <taxon>Neopterygii</taxon>
        <taxon>Teleostei</taxon>
        <taxon>Neoteleostei</taxon>
        <taxon>Acanthomorphata</taxon>
        <taxon>Gobiaria</taxon>
        <taxon>Gobiiformes</taxon>
        <taxon>Gobioidei</taxon>
        <taxon>Gobiidae</taxon>
        <taxon>Gobiinae</taxon>
        <taxon>Knipowitschia</taxon>
    </lineage>
</organism>
<reference evidence="2 3" key="1">
    <citation type="submission" date="2024-04" db="EMBL/GenBank/DDBJ databases">
        <authorList>
            <person name="Waldvogel A.-M."/>
            <person name="Schoenle A."/>
        </authorList>
    </citation>
    <scope>NUCLEOTIDE SEQUENCE [LARGE SCALE GENOMIC DNA]</scope>
</reference>
<dbReference type="Proteomes" id="UP001497482">
    <property type="component" value="Chromosome 2"/>
</dbReference>
<dbReference type="PANTHER" id="PTHR15564:SF2">
    <property type="entry name" value="BMP_RETINOIC ACID-INDUCIBLE NEURAL-SPECIFIC PROTEIN 3"/>
    <property type="match status" value="1"/>
</dbReference>
<dbReference type="InterPro" id="IPR020864">
    <property type="entry name" value="MACPF"/>
</dbReference>
<dbReference type="GO" id="GO:0005737">
    <property type="term" value="C:cytoplasm"/>
    <property type="evidence" value="ECO:0007669"/>
    <property type="project" value="TreeGrafter"/>
</dbReference>
<dbReference type="GO" id="GO:0030425">
    <property type="term" value="C:dendrite"/>
    <property type="evidence" value="ECO:0007669"/>
    <property type="project" value="TreeGrafter"/>
</dbReference>
<name>A0AAV2KVR8_KNICA</name>
<evidence type="ECO:0000259" key="1">
    <source>
        <dbReference type="Pfam" id="PF01823"/>
    </source>
</evidence>
<accession>A0AAV2KVR8</accession>
<dbReference type="PANTHER" id="PTHR15564">
    <property type="entry name" value="MACPF DOMAIN-CONTAINING PROTEIN"/>
    <property type="match status" value="1"/>
</dbReference>
<dbReference type="Pfam" id="PF01823">
    <property type="entry name" value="MACPF"/>
    <property type="match status" value="1"/>
</dbReference>
<dbReference type="GO" id="GO:0045666">
    <property type="term" value="P:positive regulation of neuron differentiation"/>
    <property type="evidence" value="ECO:0007669"/>
    <property type="project" value="InterPro"/>
</dbReference>
<dbReference type="AlphaFoldDB" id="A0AAV2KVR8"/>
<dbReference type="EMBL" id="OZ035824">
    <property type="protein sequence ID" value="CAL1593050.1"/>
    <property type="molecule type" value="Genomic_DNA"/>
</dbReference>
<evidence type="ECO:0000313" key="3">
    <source>
        <dbReference type="Proteomes" id="UP001497482"/>
    </source>
</evidence>
<sequence length="74" mass="8499">MFGEFGRWKVNNLAVERRDFLSSPLPLTPEFIRNIRMLGRRPSTQSITENLIRKYGTHFLLSATLGGKIELPLP</sequence>
<feature type="domain" description="MACPF" evidence="1">
    <location>
        <begin position="22"/>
        <end position="70"/>
    </location>
</feature>
<dbReference type="GO" id="GO:0043025">
    <property type="term" value="C:neuronal cell body"/>
    <property type="evidence" value="ECO:0007669"/>
    <property type="project" value="TreeGrafter"/>
</dbReference>
<dbReference type="GO" id="GO:0045930">
    <property type="term" value="P:negative regulation of mitotic cell cycle"/>
    <property type="evidence" value="ECO:0007669"/>
    <property type="project" value="InterPro"/>
</dbReference>